<evidence type="ECO:0000313" key="3">
    <source>
        <dbReference type="Proteomes" id="UP000050424"/>
    </source>
</evidence>
<dbReference type="Pfam" id="PF04749">
    <property type="entry name" value="PLAC8"/>
    <property type="match status" value="1"/>
</dbReference>
<dbReference type="PANTHER" id="PTHR15907">
    <property type="entry name" value="DUF614 FAMILY PROTEIN-RELATED"/>
    <property type="match status" value="1"/>
</dbReference>
<name>A0A0N8H6C9_9HYPO</name>
<dbReference type="NCBIfam" id="TIGR01571">
    <property type="entry name" value="A_thal_Cys_rich"/>
    <property type="match status" value="1"/>
</dbReference>
<dbReference type="AlphaFoldDB" id="A0A0N8H6C9"/>
<dbReference type="STRING" id="78410.A0A0N8H6C9"/>
<reference evidence="2 3" key="1">
    <citation type="submission" date="2015-09" db="EMBL/GenBank/DDBJ databases">
        <title>Draft genome of a European isolate of the apple canker pathogen Neonectria ditissima.</title>
        <authorList>
            <person name="Gomez-Cortecero A."/>
            <person name="Harrison R.J."/>
            <person name="Armitage A.D."/>
        </authorList>
    </citation>
    <scope>NUCLEOTIDE SEQUENCE [LARGE SCALE GENOMIC DNA]</scope>
    <source>
        <strain evidence="2 3">R09/05</strain>
    </source>
</reference>
<organism evidence="2 3">
    <name type="scientific">Neonectria ditissima</name>
    <dbReference type="NCBI Taxonomy" id="78410"/>
    <lineage>
        <taxon>Eukaryota</taxon>
        <taxon>Fungi</taxon>
        <taxon>Dikarya</taxon>
        <taxon>Ascomycota</taxon>
        <taxon>Pezizomycotina</taxon>
        <taxon>Sordariomycetes</taxon>
        <taxon>Hypocreomycetidae</taxon>
        <taxon>Hypocreales</taxon>
        <taxon>Nectriaceae</taxon>
        <taxon>Neonectria</taxon>
    </lineage>
</organism>
<evidence type="ECO:0000256" key="1">
    <source>
        <dbReference type="SAM" id="MobiDB-lite"/>
    </source>
</evidence>
<evidence type="ECO:0000313" key="2">
    <source>
        <dbReference type="EMBL" id="KPM38620.1"/>
    </source>
</evidence>
<keyword evidence="3" id="KW-1185">Reference proteome</keyword>
<protein>
    <recommendedName>
        <fullName evidence="4">Protein PLANT CADMIUM RESISTANCE 3</fullName>
    </recommendedName>
</protein>
<feature type="compositionally biased region" description="Low complexity" evidence="1">
    <location>
        <begin position="144"/>
        <end position="193"/>
    </location>
</feature>
<evidence type="ECO:0008006" key="4">
    <source>
        <dbReference type="Google" id="ProtNLM"/>
    </source>
</evidence>
<gene>
    <name evidence="2" type="ORF">AK830_g7963</name>
</gene>
<dbReference type="OrthoDB" id="1045822at2759"/>
<proteinExistence type="predicted"/>
<dbReference type="EMBL" id="LKCW01000129">
    <property type="protein sequence ID" value="KPM38620.1"/>
    <property type="molecule type" value="Genomic_DNA"/>
</dbReference>
<feature type="region of interest" description="Disordered" evidence="1">
    <location>
        <begin position="131"/>
        <end position="200"/>
    </location>
</feature>
<accession>A0A0N8H6C9</accession>
<comment type="caution">
    <text evidence="2">The sequence shown here is derived from an EMBL/GenBank/DDBJ whole genome shotgun (WGS) entry which is preliminary data.</text>
</comment>
<sequence>MAQQYSTGPNVQNQEWSNGLCSCGPCDTCLLGTFLPCILLGKTSDRMRDPTMQTADNFNSDCMIFCGIQCVTGCGWIYAMMKRGEIRERFGIQGSGMNDCCASYWCGCCALIQQEKEVKARLAQGPITQGYQSQEKGMHVPTAQHQQPPHQQQQPPHQQQPPQQQQIAYHQAPQGSFPPQQQQQPIYDPHQGQTQGQTHY</sequence>
<dbReference type="Proteomes" id="UP000050424">
    <property type="component" value="Unassembled WGS sequence"/>
</dbReference>
<dbReference type="InterPro" id="IPR006461">
    <property type="entry name" value="PLAC_motif_containing"/>
</dbReference>